<evidence type="ECO:0000256" key="8">
    <source>
        <dbReference type="RuleBase" id="RU365092"/>
    </source>
</evidence>
<accession>F8GNS6</accession>
<dbReference type="GO" id="GO:0005886">
    <property type="term" value="C:plasma membrane"/>
    <property type="evidence" value="ECO:0007669"/>
    <property type="project" value="UniProtKB-SubCell"/>
</dbReference>
<evidence type="ECO:0000256" key="2">
    <source>
        <dbReference type="ARBA" id="ARBA00010100"/>
    </source>
</evidence>
<proteinExistence type="inferred from homology"/>
<dbReference type="GO" id="GO:0015295">
    <property type="term" value="F:solute:proton symporter activity"/>
    <property type="evidence" value="ECO:0007669"/>
    <property type="project" value="TreeGrafter"/>
</dbReference>
<dbReference type="InterPro" id="IPR003804">
    <property type="entry name" value="Lactate_perm"/>
</dbReference>
<dbReference type="AlphaFoldDB" id="F8GNS6"/>
<keyword evidence="6 8" id="KW-1133">Transmembrane helix</keyword>
<keyword evidence="4" id="KW-1003">Cell membrane</keyword>
<evidence type="ECO:0000256" key="5">
    <source>
        <dbReference type="ARBA" id="ARBA00022692"/>
    </source>
</evidence>
<sequence length="608" mass="65259">MRETMYQQTYNPLGNVFLSTVVAAIPILVLLYFIALHRHRDSQGNVHLGISAPYAALYGVIAAFLVSCIVFRMPLASAASAFALGSLSGFLGIIWIVLAAMFLYTMTVVTGKFEIVKESIIHISFDRRLQCVLIAFSFGAIIEGTSGFGTPVAIAGAVMVGLGFKPFQSAVLNLLANTAPVAWGAIGTPIVTLAAVSGLDQVTLSAMAGRQLPFVSVLVPFWLVATFVKMEGGTWKEAFEVWPAALCAGASFAVMQWFASGTNEFHLMTDVVSGVFSVICTALFLRFAWHPKTRFLLRAEREALAAAGKASATATVDSTEWKYSYTTRETVYAWLPWVILILCCAIWGIPEFKKYLNNLFSSITFSTTLLGSPFSGTLSLPVWDMPALHNLVQRMPPVVPANAKPEVARFTINWLSAAGTGVFVAAIVSGLVLRLSAAQWKAAFAQTLQRMEIPVLVIAQVLGLGFLTRYAGTDAVLGLAFTGAGFLYPFFAAYLGWLGVFLTGSDTASNALFGSLQRITAEQLNLNPILIVATNSTGGVMGKMIDAQSIMVACAACYDEPEERSHALGPIFRTIFWHSIAGAAVIGLIALLQAYVFPGIIPIPPVGK</sequence>
<name>F8GNS6_CUPNN</name>
<dbReference type="HOGENOM" id="CLU_021628_0_0_4"/>
<dbReference type="GO" id="GO:0015129">
    <property type="term" value="F:lactate transmembrane transporter activity"/>
    <property type="evidence" value="ECO:0007669"/>
    <property type="project" value="UniProtKB-UniRule"/>
</dbReference>
<evidence type="ECO:0000313" key="10">
    <source>
        <dbReference type="Proteomes" id="UP000006798"/>
    </source>
</evidence>
<reference evidence="9 10" key="1">
    <citation type="journal article" date="2011" name="J. Bacteriol.">
        <title>Complete genome sequence of the type strain Cupriavidus necator N-1.</title>
        <authorList>
            <person name="Poehlein A."/>
            <person name="Kusian B."/>
            <person name="Friedrich B."/>
            <person name="Daniel R."/>
            <person name="Bowien B."/>
        </authorList>
    </citation>
    <scope>NUCLEOTIDE SEQUENCE [LARGE SCALE GENOMIC DNA]</scope>
    <source>
        <strain evidence="10">ATCC 43291 / DSM 13513 / CCUG 52238 / LMG 8453 / N-1</strain>
    </source>
</reference>
<keyword evidence="8" id="KW-0997">Cell inner membrane</keyword>
<feature type="transmembrane region" description="Helical" evidence="8">
    <location>
        <begin position="271"/>
        <end position="289"/>
    </location>
</feature>
<comment type="similarity">
    <text evidence="2 8">Belongs to the lactate permease family.</text>
</comment>
<keyword evidence="7 8" id="KW-0472">Membrane</keyword>
<evidence type="ECO:0000256" key="6">
    <source>
        <dbReference type="ARBA" id="ARBA00022989"/>
    </source>
</evidence>
<comment type="subcellular location">
    <subcellularLocation>
        <location evidence="8">Cell inner membrane</location>
        <topology evidence="8">Multi-pass membrane protein</topology>
    </subcellularLocation>
    <subcellularLocation>
        <location evidence="1">Cell membrane</location>
        <topology evidence="1">Multi-pass membrane protein</topology>
    </subcellularLocation>
</comment>
<feature type="transmembrane region" description="Helical" evidence="8">
    <location>
        <begin position="240"/>
        <end position="259"/>
    </location>
</feature>
<feature type="transmembrane region" description="Helical" evidence="8">
    <location>
        <begin position="81"/>
        <end position="104"/>
    </location>
</feature>
<organism evidence="9 10">
    <name type="scientific">Cupriavidus necator (strain ATCC 43291 / DSM 13513 / CCUG 52238 / LMG 8453 / N-1)</name>
    <name type="common">Ralstonia eutropha</name>
    <dbReference type="NCBI Taxonomy" id="1042878"/>
    <lineage>
        <taxon>Bacteria</taxon>
        <taxon>Pseudomonadati</taxon>
        <taxon>Pseudomonadota</taxon>
        <taxon>Betaproteobacteria</taxon>
        <taxon>Burkholderiales</taxon>
        <taxon>Burkholderiaceae</taxon>
        <taxon>Cupriavidus</taxon>
    </lineage>
</organism>
<feature type="transmembrane region" description="Helical" evidence="8">
    <location>
        <begin position="148"/>
        <end position="167"/>
    </location>
</feature>
<dbReference type="NCBIfam" id="TIGR00795">
    <property type="entry name" value="lctP"/>
    <property type="match status" value="1"/>
</dbReference>
<feature type="transmembrane region" description="Helical" evidence="8">
    <location>
        <begin position="453"/>
        <end position="471"/>
    </location>
</feature>
<dbReference type="KEGG" id="cnc:CNE_2c14120"/>
<keyword evidence="3 8" id="KW-0813">Transport</keyword>
<feature type="transmembrane region" description="Helical" evidence="8">
    <location>
        <begin position="412"/>
        <end position="433"/>
    </location>
</feature>
<gene>
    <name evidence="9" type="primary">glcA2</name>
    <name evidence="9" type="ordered locus">CNE_2c14120</name>
</gene>
<feature type="transmembrane region" description="Helical" evidence="8">
    <location>
        <begin position="575"/>
        <end position="596"/>
    </location>
</feature>
<dbReference type="Pfam" id="PF02652">
    <property type="entry name" value="Lactate_perm"/>
    <property type="match status" value="1"/>
</dbReference>
<feature type="transmembrane region" description="Helical" evidence="8">
    <location>
        <begin position="179"/>
        <end position="199"/>
    </location>
</feature>
<feature type="transmembrane region" description="Helical" evidence="8">
    <location>
        <begin position="12"/>
        <end position="34"/>
    </location>
</feature>
<protein>
    <recommendedName>
        <fullName evidence="8">L-lactate permease</fullName>
    </recommendedName>
</protein>
<dbReference type="PANTHER" id="PTHR30003">
    <property type="entry name" value="L-LACTATE PERMEASE"/>
    <property type="match status" value="1"/>
</dbReference>
<comment type="function">
    <text evidence="8">Uptake of L-lactate across the membrane. Can also transport D-lactate and glycolate.</text>
</comment>
<dbReference type="EMBL" id="CP002878">
    <property type="protein sequence ID" value="AEI80375.1"/>
    <property type="molecule type" value="Genomic_DNA"/>
</dbReference>
<evidence type="ECO:0000313" key="9">
    <source>
        <dbReference type="EMBL" id="AEI80375.1"/>
    </source>
</evidence>
<evidence type="ECO:0000256" key="3">
    <source>
        <dbReference type="ARBA" id="ARBA00022448"/>
    </source>
</evidence>
<evidence type="ECO:0000256" key="7">
    <source>
        <dbReference type="ARBA" id="ARBA00023136"/>
    </source>
</evidence>
<dbReference type="PANTHER" id="PTHR30003:SF0">
    <property type="entry name" value="GLYCOLATE PERMEASE GLCA-RELATED"/>
    <property type="match status" value="1"/>
</dbReference>
<evidence type="ECO:0000256" key="4">
    <source>
        <dbReference type="ARBA" id="ARBA00022475"/>
    </source>
</evidence>
<feature type="transmembrane region" description="Helical" evidence="8">
    <location>
        <begin position="331"/>
        <end position="349"/>
    </location>
</feature>
<keyword evidence="5 8" id="KW-0812">Transmembrane</keyword>
<feature type="transmembrane region" description="Helical" evidence="8">
    <location>
        <begin position="211"/>
        <end position="228"/>
    </location>
</feature>
<feature type="transmembrane region" description="Helical" evidence="8">
    <location>
        <begin position="477"/>
        <end position="502"/>
    </location>
</feature>
<evidence type="ECO:0000256" key="1">
    <source>
        <dbReference type="ARBA" id="ARBA00004651"/>
    </source>
</evidence>
<feature type="transmembrane region" description="Helical" evidence="8">
    <location>
        <begin position="55"/>
        <end position="75"/>
    </location>
</feature>
<dbReference type="Proteomes" id="UP000006798">
    <property type="component" value="Chromosome 2"/>
</dbReference>